<keyword evidence="2" id="KW-1185">Reference proteome</keyword>
<proteinExistence type="predicted"/>
<evidence type="ECO:0000313" key="2">
    <source>
        <dbReference type="Proteomes" id="UP000440578"/>
    </source>
</evidence>
<dbReference type="EMBL" id="VIIS01001953">
    <property type="protein sequence ID" value="KAF0290476.1"/>
    <property type="molecule type" value="Genomic_DNA"/>
</dbReference>
<gene>
    <name evidence="1" type="primary">TCB2_5</name>
    <name evidence="1" type="ORF">FJT64_001228</name>
</gene>
<sequence length="206" mass="23300">MLAKEQPFLSLRDVAAGAEADLAHISSVSRRLRRGGLNTNSIPAPSLNFTDRNKADRLVWCELMQEHDEDYWATVIFTDEKIFRTTTPCKRYVRRPVGLRDNAHFTATRDASGHQTLHVWGWIDGTGCGELHRIIGRHDTNSYIEILEQVLLPTLQAMRPGAAPFTLQHDNAPQHTARATLRWLADHREGDSRLASKRFHGSSAVR</sequence>
<protein>
    <submittedName>
        <fullName evidence="1">Transposable element Tcb2 transposase</fullName>
    </submittedName>
</protein>
<dbReference type="Proteomes" id="UP000440578">
    <property type="component" value="Unassembled WGS sequence"/>
</dbReference>
<evidence type="ECO:0000313" key="1">
    <source>
        <dbReference type="EMBL" id="KAF0290476.1"/>
    </source>
</evidence>
<dbReference type="AlphaFoldDB" id="A0A6A4V796"/>
<name>A0A6A4V796_AMPAM</name>
<reference evidence="1 2" key="1">
    <citation type="submission" date="2019-07" db="EMBL/GenBank/DDBJ databases">
        <title>Draft genome assembly of a fouling barnacle, Amphibalanus amphitrite (Darwin, 1854): The first reference genome for Thecostraca.</title>
        <authorList>
            <person name="Kim W."/>
        </authorList>
    </citation>
    <scope>NUCLEOTIDE SEQUENCE [LARGE SCALE GENOMIC DNA]</scope>
    <source>
        <strain evidence="1">SNU_AA5</strain>
        <tissue evidence="1">Soma without cirri and trophi</tissue>
    </source>
</reference>
<accession>A0A6A4V796</accession>
<comment type="caution">
    <text evidence="1">The sequence shown here is derived from an EMBL/GenBank/DDBJ whole genome shotgun (WGS) entry which is preliminary data.</text>
</comment>
<organism evidence="1 2">
    <name type="scientific">Amphibalanus amphitrite</name>
    <name type="common">Striped barnacle</name>
    <name type="synonym">Balanus amphitrite</name>
    <dbReference type="NCBI Taxonomy" id="1232801"/>
    <lineage>
        <taxon>Eukaryota</taxon>
        <taxon>Metazoa</taxon>
        <taxon>Ecdysozoa</taxon>
        <taxon>Arthropoda</taxon>
        <taxon>Crustacea</taxon>
        <taxon>Multicrustacea</taxon>
        <taxon>Cirripedia</taxon>
        <taxon>Thoracica</taxon>
        <taxon>Thoracicalcarea</taxon>
        <taxon>Balanomorpha</taxon>
        <taxon>Balanoidea</taxon>
        <taxon>Balanidae</taxon>
        <taxon>Amphibalaninae</taxon>
        <taxon>Amphibalanus</taxon>
    </lineage>
</organism>
<dbReference type="GO" id="GO:0003676">
    <property type="term" value="F:nucleic acid binding"/>
    <property type="evidence" value="ECO:0007669"/>
    <property type="project" value="InterPro"/>
</dbReference>
<dbReference type="InterPro" id="IPR036397">
    <property type="entry name" value="RNaseH_sf"/>
</dbReference>
<dbReference type="Gene3D" id="3.30.420.10">
    <property type="entry name" value="Ribonuclease H-like superfamily/Ribonuclease H"/>
    <property type="match status" value="1"/>
</dbReference>